<dbReference type="InterPro" id="IPR053209">
    <property type="entry name" value="Gramillin-biosynth_MTr"/>
</dbReference>
<dbReference type="CDD" id="cd20071">
    <property type="entry name" value="SET_SMYD"/>
    <property type="match status" value="1"/>
</dbReference>
<dbReference type="InterPro" id="IPR046341">
    <property type="entry name" value="SET_dom_sf"/>
</dbReference>
<dbReference type="OrthoDB" id="549712at2759"/>
<dbReference type="EMBL" id="JAEHOE010000010">
    <property type="protein sequence ID" value="KAG2498325.1"/>
    <property type="molecule type" value="Genomic_DNA"/>
</dbReference>
<gene>
    <name evidence="3" type="ORF">HYH03_003585</name>
</gene>
<organism evidence="3 4">
    <name type="scientific">Edaphochlamys debaryana</name>
    <dbReference type="NCBI Taxonomy" id="47281"/>
    <lineage>
        <taxon>Eukaryota</taxon>
        <taxon>Viridiplantae</taxon>
        <taxon>Chlorophyta</taxon>
        <taxon>core chlorophytes</taxon>
        <taxon>Chlorophyceae</taxon>
        <taxon>CS clade</taxon>
        <taxon>Chlamydomonadales</taxon>
        <taxon>Chlamydomonadales incertae sedis</taxon>
        <taxon>Edaphochlamys</taxon>
    </lineage>
</organism>
<sequence length="609" mass="60717">MAAACSLRQRPRSGRRLRAVAVSAGRPLHDVQLVELPGKGRGLVAVRNLQPGDLVLSCRPLALVQAAVATSALTGRPVAQARSASSPSPPQRPAGSAAAASAAAAAAAPKGAASGGACSEAALVAELQRLTWGPRQTRLLTSMYRGVSDAKPAGSSARPTAATYAATGAPGITASPNLDLKDLADPWGTAQAAAAPAGPSAAGGAASGLESQTSAPPLTPEELAAVVRLNATGLPSDDVLLGKLYGITNMSYIGLWPAHAMINHSCAPNAVAVVSGGLLCVRCVAPVPAGSELSISYAGALGLGPLLLRRALLERNHRFRCTCARCHAEELVPRELAQLWADIVMLVSQQLQPRLAPAAAALSRAGAQRPTPGAPAPSAAATAAAAAAVLPALLDVRGQLAKCCGLFEETLGQLAPPPQEALWLQASMYPLFETRARCAQLLAQAAQQASTAAPAPPLAAPGAAPAADAAGAAAAAAGGAPPDQAAAVGLSLEYLEALSLCLRLQGVANAGSDAHVQLAARYDAACAAHAARYPGPRSSELAADARRRLERVLSARYGTAAAAGPSATGATAAAASGAAEPAVTGPQAPSMAELLTVLGQVQQVHGVVA</sequence>
<evidence type="ECO:0000259" key="2">
    <source>
        <dbReference type="PROSITE" id="PS50280"/>
    </source>
</evidence>
<dbReference type="PANTHER" id="PTHR47643:SF2">
    <property type="entry name" value="TPR DOMAIN PROTEIN (AFU_ORTHOLOGUE AFUA_5G12710)"/>
    <property type="match status" value="1"/>
</dbReference>
<dbReference type="Gene3D" id="2.170.270.10">
    <property type="entry name" value="SET domain"/>
    <property type="match status" value="1"/>
</dbReference>
<dbReference type="Pfam" id="PF00856">
    <property type="entry name" value="SET"/>
    <property type="match status" value="1"/>
</dbReference>
<feature type="compositionally biased region" description="Low complexity" evidence="1">
    <location>
        <begin position="192"/>
        <end position="208"/>
    </location>
</feature>
<comment type="caution">
    <text evidence="3">The sequence shown here is derived from an EMBL/GenBank/DDBJ whole genome shotgun (WGS) entry which is preliminary data.</text>
</comment>
<dbReference type="InterPro" id="IPR001214">
    <property type="entry name" value="SET_dom"/>
</dbReference>
<feature type="domain" description="SET" evidence="2">
    <location>
        <begin position="29"/>
        <end position="298"/>
    </location>
</feature>
<dbReference type="Proteomes" id="UP000612055">
    <property type="component" value="Unassembled WGS sequence"/>
</dbReference>
<evidence type="ECO:0000313" key="4">
    <source>
        <dbReference type="Proteomes" id="UP000612055"/>
    </source>
</evidence>
<keyword evidence="4" id="KW-1185">Reference proteome</keyword>
<feature type="region of interest" description="Disordered" evidence="1">
    <location>
        <begin position="191"/>
        <end position="216"/>
    </location>
</feature>
<name>A0A836C321_9CHLO</name>
<reference evidence="3" key="1">
    <citation type="journal article" date="2020" name="bioRxiv">
        <title>Comparative genomics of Chlamydomonas.</title>
        <authorList>
            <person name="Craig R.J."/>
            <person name="Hasan A.R."/>
            <person name="Ness R.W."/>
            <person name="Keightley P.D."/>
        </authorList>
    </citation>
    <scope>NUCLEOTIDE SEQUENCE</scope>
    <source>
        <strain evidence="3">CCAP 11/70</strain>
    </source>
</reference>
<accession>A0A836C321</accession>
<dbReference type="PROSITE" id="PS50280">
    <property type="entry name" value="SET"/>
    <property type="match status" value="1"/>
</dbReference>
<dbReference type="AlphaFoldDB" id="A0A836C321"/>
<evidence type="ECO:0000313" key="3">
    <source>
        <dbReference type="EMBL" id="KAG2498325.1"/>
    </source>
</evidence>
<evidence type="ECO:0000256" key="1">
    <source>
        <dbReference type="SAM" id="MobiDB-lite"/>
    </source>
</evidence>
<proteinExistence type="predicted"/>
<dbReference type="SUPFAM" id="SSF82199">
    <property type="entry name" value="SET domain"/>
    <property type="match status" value="1"/>
</dbReference>
<protein>
    <recommendedName>
        <fullName evidence="2">SET domain-containing protein</fullName>
    </recommendedName>
</protein>
<dbReference type="PANTHER" id="PTHR47643">
    <property type="entry name" value="TPR DOMAIN PROTEIN (AFU_ORTHOLOGUE AFUA_5G12710)"/>
    <property type="match status" value="1"/>
</dbReference>